<gene>
    <name evidence="1" type="ORF">KKP3000_004348</name>
</gene>
<dbReference type="RefSeq" id="WP_275474377.1">
    <property type="nucleotide sequence ID" value="NZ_CP162940.1"/>
</dbReference>
<name>A0ABV5AGT7_9BACL</name>
<dbReference type="Proteomes" id="UP001579974">
    <property type="component" value="Unassembled WGS sequence"/>
</dbReference>
<sequence>MVKLDLYDDRWSRCSGRSRLVAMVKDPSTLFVYWEVDELSRRLVTDHFQCEWETLPLFLCVYDVTHRWFNGYNAPLVAKHRVSHDADNWYLHQLTPQHNYVVHLSTTTFHDQLFCILPSDAVKLPPNKIGPLEPQVQFVTPLPCTRADAVPELEERYPYAAVFDGYHVHSPEGINE</sequence>
<accession>A0ABV5AGT7</accession>
<protein>
    <submittedName>
        <fullName evidence="1">DUF4912 domain-containing protein</fullName>
    </submittedName>
</protein>
<evidence type="ECO:0000313" key="2">
    <source>
        <dbReference type="Proteomes" id="UP001579974"/>
    </source>
</evidence>
<organism evidence="1 2">
    <name type="scientific">Alicyclobacillus fastidiosus</name>
    <dbReference type="NCBI Taxonomy" id="392011"/>
    <lineage>
        <taxon>Bacteria</taxon>
        <taxon>Bacillati</taxon>
        <taxon>Bacillota</taxon>
        <taxon>Bacilli</taxon>
        <taxon>Bacillales</taxon>
        <taxon>Alicyclobacillaceae</taxon>
        <taxon>Alicyclobacillus</taxon>
    </lineage>
</organism>
<dbReference type="InterPro" id="IPR032585">
    <property type="entry name" value="DUF4912"/>
</dbReference>
<proteinExistence type="predicted"/>
<dbReference type="EMBL" id="JBDXSU010000007">
    <property type="protein sequence ID" value="MFB5190862.1"/>
    <property type="molecule type" value="Genomic_DNA"/>
</dbReference>
<comment type="caution">
    <text evidence="1">The sequence shown here is derived from an EMBL/GenBank/DDBJ whole genome shotgun (WGS) entry which is preliminary data.</text>
</comment>
<reference evidence="1 2" key="1">
    <citation type="journal article" date="2024" name="Int. J. Mol. Sci.">
        <title>Exploration of Alicyclobacillus spp. Genome in Search of Antibiotic Resistance.</title>
        <authorList>
            <person name="Bucka-Kolendo J."/>
            <person name="Kiousi D.E."/>
            <person name="Dekowska A."/>
            <person name="Mikolajczuk-Szczyrba A."/>
            <person name="Karadedos D.M."/>
            <person name="Michael P."/>
            <person name="Galanis A."/>
            <person name="Sokolowska B."/>
        </authorList>
    </citation>
    <scope>NUCLEOTIDE SEQUENCE [LARGE SCALE GENOMIC DNA]</scope>
    <source>
        <strain evidence="1 2">KKP 3000</strain>
    </source>
</reference>
<evidence type="ECO:0000313" key="1">
    <source>
        <dbReference type="EMBL" id="MFB5190862.1"/>
    </source>
</evidence>
<dbReference type="Pfam" id="PF16258">
    <property type="entry name" value="DUF4912"/>
    <property type="match status" value="1"/>
</dbReference>
<keyword evidence="2" id="KW-1185">Reference proteome</keyword>